<dbReference type="HOGENOM" id="CLU_2905272_0_0_1"/>
<reference evidence="1" key="1">
    <citation type="submission" date="2013-07" db="EMBL/GenBank/DDBJ databases">
        <title>The genome of an arbuscular mycorrhizal fungus provides insights into the evolution of the oldest plant symbiosis.</title>
        <authorList>
            <consortium name="DOE Joint Genome Institute"/>
            <person name="Tisserant E."/>
            <person name="Malbreil M."/>
            <person name="Kuo A."/>
            <person name="Kohler A."/>
            <person name="Symeonidi A."/>
            <person name="Balestrini R."/>
            <person name="Charron P."/>
            <person name="Duensing N."/>
            <person name="Frei-dit-Frey N."/>
            <person name="Gianinazzi-Pearson V."/>
            <person name="Gilbert B."/>
            <person name="Handa Y."/>
            <person name="Hijri M."/>
            <person name="Kaul R."/>
            <person name="Kawaguchi M."/>
            <person name="Krajinski F."/>
            <person name="Lammers P."/>
            <person name="Lapierre D."/>
            <person name="Masclaux F.G."/>
            <person name="Murat C."/>
            <person name="Morin E."/>
            <person name="Ndikumana S."/>
            <person name="Pagni M."/>
            <person name="Petitpierre D."/>
            <person name="Requena N."/>
            <person name="Rosikiewicz P."/>
            <person name="Riley R."/>
            <person name="Saito K."/>
            <person name="San Clemente H."/>
            <person name="Shapiro H."/>
            <person name="van Tuinen D."/>
            <person name="Becard G."/>
            <person name="Bonfante P."/>
            <person name="Paszkowski U."/>
            <person name="Shachar-Hill Y."/>
            <person name="Young J.P."/>
            <person name="Sanders I.R."/>
            <person name="Henrissat B."/>
            <person name="Rensing S.A."/>
            <person name="Grigoriev I.V."/>
            <person name="Corradi N."/>
            <person name="Roux C."/>
            <person name="Martin F."/>
        </authorList>
    </citation>
    <scope>NUCLEOTIDE SEQUENCE</scope>
    <source>
        <strain evidence="1">DAOM 197198</strain>
    </source>
</reference>
<sequence>MTENTEMNIHLIDGYDRIAISTTYNLKMENISNKIDGSDCEDSMVGLFARILIWSTNNTTTP</sequence>
<dbReference type="AlphaFoldDB" id="U9TYJ7"/>
<gene>
    <name evidence="1" type="ORF">GLOINDRAFT_26262</name>
</gene>
<protein>
    <submittedName>
        <fullName evidence="1">Uncharacterized protein</fullName>
    </submittedName>
</protein>
<accession>U9TYJ7</accession>
<organism evidence="1">
    <name type="scientific">Rhizophagus irregularis (strain DAOM 181602 / DAOM 197198 / MUCL 43194)</name>
    <name type="common">Arbuscular mycorrhizal fungus</name>
    <name type="synonym">Glomus intraradices</name>
    <dbReference type="NCBI Taxonomy" id="747089"/>
    <lineage>
        <taxon>Eukaryota</taxon>
        <taxon>Fungi</taxon>
        <taxon>Fungi incertae sedis</taxon>
        <taxon>Mucoromycota</taxon>
        <taxon>Glomeromycotina</taxon>
        <taxon>Glomeromycetes</taxon>
        <taxon>Glomerales</taxon>
        <taxon>Glomeraceae</taxon>
        <taxon>Rhizophagus</taxon>
    </lineage>
</organism>
<evidence type="ECO:0000313" key="1">
    <source>
        <dbReference type="EMBL" id="ESA13234.1"/>
    </source>
</evidence>
<dbReference type="EMBL" id="KI284103">
    <property type="protein sequence ID" value="ESA13234.1"/>
    <property type="molecule type" value="Genomic_DNA"/>
</dbReference>
<proteinExistence type="predicted"/>
<name>U9TYJ7_RHIID</name>